<evidence type="ECO:0000313" key="10">
    <source>
        <dbReference type="EMBL" id="KAG8444642.1"/>
    </source>
</evidence>
<evidence type="ECO:0000313" key="11">
    <source>
        <dbReference type="Proteomes" id="UP000812440"/>
    </source>
</evidence>
<dbReference type="GO" id="GO:1904669">
    <property type="term" value="P:ATP export"/>
    <property type="evidence" value="ECO:0007669"/>
    <property type="project" value="UniProtKB-ARBA"/>
</dbReference>
<dbReference type="OrthoDB" id="5962981at2759"/>
<evidence type="ECO:0000256" key="3">
    <source>
        <dbReference type="ARBA" id="ARBA00022448"/>
    </source>
</evidence>
<gene>
    <name evidence="10" type="ORF">GDO86_009706</name>
</gene>
<dbReference type="Pfam" id="PF14798">
    <property type="entry name" value="Ca_hom_mod"/>
    <property type="match status" value="1"/>
</dbReference>
<evidence type="ECO:0000256" key="8">
    <source>
        <dbReference type="ARBA" id="ARBA00023303"/>
    </source>
</evidence>
<keyword evidence="7 9" id="KW-0472">Membrane</keyword>
<comment type="caution">
    <text evidence="10">The sequence shown here is derived from an EMBL/GenBank/DDBJ whole genome shotgun (WGS) entry which is preliminary data.</text>
</comment>
<dbReference type="GO" id="GO:0005886">
    <property type="term" value="C:plasma membrane"/>
    <property type="evidence" value="ECO:0007669"/>
    <property type="project" value="TreeGrafter"/>
</dbReference>
<sequence length="314" mass="35423">MEHFKTVLNIGMKHKAVLGYGALSLIAAVGEKVFSSIVFQCPCNSWNSVYGLVFLLVPALILFFLGYFLNGPIWKYITGCCRSKKPGHNFCRKFQRCLCVFWQMTFVSALAPLIWISLALLNGSFYVCIVSGLEWGHICNHNAECIKELPHIACADTLPSQLSNMNITNVLGMIRAQSQVLGWTLILCVLIITILSACLSRCRSPVSYLQLKFWKKYIEKEQELFELKCKEHATKLAERNVASFFDHSIPGPFQTPSCKEWNQISSGYTFNKQKQCYSMLHKFVELSEENGSILSLEGDVLPPTEVNIVDGEII</sequence>
<evidence type="ECO:0000256" key="9">
    <source>
        <dbReference type="SAM" id="Phobius"/>
    </source>
</evidence>
<reference evidence="10" key="1">
    <citation type="thesis" date="2020" institute="ProQuest LLC" country="789 East Eisenhower Parkway, Ann Arbor, MI, USA">
        <title>Comparative Genomics and Chromosome Evolution.</title>
        <authorList>
            <person name="Mudd A.B."/>
        </authorList>
    </citation>
    <scope>NUCLEOTIDE SEQUENCE</scope>
    <source>
        <strain evidence="10">Female2</strain>
        <tissue evidence="10">Blood</tissue>
    </source>
</reference>
<protein>
    <submittedName>
        <fullName evidence="10">Uncharacterized protein</fullName>
    </submittedName>
</protein>
<name>A0A8T2JK22_9PIPI</name>
<comment type="subcellular location">
    <subcellularLocation>
        <location evidence="1">Membrane</location>
        <topology evidence="1">Multi-pass membrane protein</topology>
    </subcellularLocation>
</comment>
<evidence type="ECO:0000256" key="4">
    <source>
        <dbReference type="ARBA" id="ARBA00022692"/>
    </source>
</evidence>
<evidence type="ECO:0000256" key="7">
    <source>
        <dbReference type="ARBA" id="ARBA00023136"/>
    </source>
</evidence>
<keyword evidence="11" id="KW-1185">Reference proteome</keyword>
<proteinExistence type="inferred from homology"/>
<keyword evidence="5 9" id="KW-1133">Transmembrane helix</keyword>
<evidence type="ECO:0000256" key="2">
    <source>
        <dbReference type="ARBA" id="ARBA00008497"/>
    </source>
</evidence>
<dbReference type="PANTHER" id="PTHR32261:SF4">
    <property type="entry name" value="CALCIUM HOMEOSTASIS MODULATOR PROTEIN 6"/>
    <property type="match status" value="1"/>
</dbReference>
<organism evidence="10 11">
    <name type="scientific">Hymenochirus boettgeri</name>
    <name type="common">Congo dwarf clawed frog</name>
    <dbReference type="NCBI Taxonomy" id="247094"/>
    <lineage>
        <taxon>Eukaryota</taxon>
        <taxon>Metazoa</taxon>
        <taxon>Chordata</taxon>
        <taxon>Craniata</taxon>
        <taxon>Vertebrata</taxon>
        <taxon>Euteleostomi</taxon>
        <taxon>Amphibia</taxon>
        <taxon>Batrachia</taxon>
        <taxon>Anura</taxon>
        <taxon>Pipoidea</taxon>
        <taxon>Pipidae</taxon>
        <taxon>Pipinae</taxon>
        <taxon>Hymenochirus</taxon>
    </lineage>
</organism>
<feature type="transmembrane region" description="Helical" evidence="9">
    <location>
        <begin position="51"/>
        <end position="77"/>
    </location>
</feature>
<feature type="transmembrane region" description="Helical" evidence="9">
    <location>
        <begin position="180"/>
        <end position="199"/>
    </location>
</feature>
<keyword evidence="4 9" id="KW-0812">Transmembrane</keyword>
<keyword evidence="6" id="KW-0406">Ion transport</keyword>
<accession>A0A8T2JK22</accession>
<dbReference type="EMBL" id="JAACNH010000004">
    <property type="protein sequence ID" value="KAG8444642.1"/>
    <property type="molecule type" value="Genomic_DNA"/>
</dbReference>
<evidence type="ECO:0000256" key="1">
    <source>
        <dbReference type="ARBA" id="ARBA00004141"/>
    </source>
</evidence>
<keyword evidence="8" id="KW-0407">Ion channel</keyword>
<dbReference type="PANTHER" id="PTHR32261">
    <property type="entry name" value="CALCIUM HOMEOSTASIS MODULATOR PROTEIN"/>
    <property type="match status" value="1"/>
</dbReference>
<keyword evidence="3" id="KW-0813">Transport</keyword>
<evidence type="ECO:0000256" key="5">
    <source>
        <dbReference type="ARBA" id="ARBA00022989"/>
    </source>
</evidence>
<dbReference type="AlphaFoldDB" id="A0A8T2JK22"/>
<dbReference type="Proteomes" id="UP000812440">
    <property type="component" value="Chromosome 5"/>
</dbReference>
<feature type="transmembrane region" description="Helical" evidence="9">
    <location>
        <begin position="98"/>
        <end position="121"/>
    </location>
</feature>
<evidence type="ECO:0000256" key="6">
    <source>
        <dbReference type="ARBA" id="ARBA00023065"/>
    </source>
</evidence>
<dbReference type="InterPro" id="IPR029569">
    <property type="entry name" value="CALHM"/>
</dbReference>
<comment type="similarity">
    <text evidence="2">Belongs to the CALHM family.</text>
</comment>
<dbReference type="GO" id="GO:0005261">
    <property type="term" value="F:monoatomic cation channel activity"/>
    <property type="evidence" value="ECO:0007669"/>
    <property type="project" value="TreeGrafter"/>
</dbReference>